<dbReference type="SUPFAM" id="SSF54782">
    <property type="entry name" value="Porphobilinogen deaminase (hydroxymethylbilane synthase), C-terminal domain"/>
    <property type="match status" value="1"/>
</dbReference>
<dbReference type="Pfam" id="PF01379">
    <property type="entry name" value="Porphobil_deam"/>
    <property type="match status" value="1"/>
</dbReference>
<dbReference type="Gene3D" id="3.30.160.40">
    <property type="entry name" value="Porphobilinogen deaminase, C-terminal domain"/>
    <property type="match status" value="1"/>
</dbReference>
<dbReference type="GO" id="GO:0003677">
    <property type="term" value="F:DNA binding"/>
    <property type="evidence" value="ECO:0007669"/>
    <property type="project" value="InterPro"/>
</dbReference>
<dbReference type="PANTHER" id="PTHR11557:SF0">
    <property type="entry name" value="PORPHOBILINOGEN DEAMINASE"/>
    <property type="match status" value="1"/>
</dbReference>
<evidence type="ECO:0000256" key="4">
    <source>
        <dbReference type="ARBA" id="ARBA00012655"/>
    </source>
</evidence>
<proteinExistence type="inferred from homology"/>
<gene>
    <name evidence="10" type="ORF">QYM36_004644</name>
</gene>
<comment type="cofactor">
    <cofactor evidence="1">
        <name>dipyrromethane</name>
        <dbReference type="ChEBI" id="CHEBI:60342"/>
    </cofactor>
</comment>
<evidence type="ECO:0000256" key="1">
    <source>
        <dbReference type="ARBA" id="ARBA00001916"/>
    </source>
</evidence>
<evidence type="ECO:0000313" key="11">
    <source>
        <dbReference type="Proteomes" id="UP001187531"/>
    </source>
</evidence>
<evidence type="ECO:0000256" key="2">
    <source>
        <dbReference type="ARBA" id="ARBA00004735"/>
    </source>
</evidence>
<keyword evidence="11" id="KW-1185">Reference proteome</keyword>
<dbReference type="InterPro" id="IPR022417">
    <property type="entry name" value="Porphobilin_deaminase_N"/>
</dbReference>
<dbReference type="AlphaFoldDB" id="A0AA88I5X8"/>
<comment type="pathway">
    <text evidence="2">Porphyrin-containing compound metabolism; protoporphyrin-IX biosynthesis; coproporphyrinogen-III from 5-aminolevulinate: step 2/4.</text>
</comment>
<evidence type="ECO:0000256" key="3">
    <source>
        <dbReference type="ARBA" id="ARBA00005638"/>
    </source>
</evidence>
<evidence type="ECO:0000313" key="10">
    <source>
        <dbReference type="EMBL" id="KAK2720834.1"/>
    </source>
</evidence>
<dbReference type="GO" id="GO:0046982">
    <property type="term" value="F:protein heterodimerization activity"/>
    <property type="evidence" value="ECO:0007669"/>
    <property type="project" value="InterPro"/>
</dbReference>
<dbReference type="SUPFAM" id="SSF53850">
    <property type="entry name" value="Periplasmic binding protein-like II"/>
    <property type="match status" value="1"/>
</dbReference>
<dbReference type="GO" id="GO:0005737">
    <property type="term" value="C:cytoplasm"/>
    <property type="evidence" value="ECO:0007669"/>
    <property type="project" value="TreeGrafter"/>
</dbReference>
<dbReference type="InterPro" id="IPR036803">
    <property type="entry name" value="Porphobilinogen_deaminase_C_sf"/>
</dbReference>
<reference evidence="10" key="1">
    <citation type="submission" date="2023-07" db="EMBL/GenBank/DDBJ databases">
        <title>Chromosome-level genome assembly of Artemia franciscana.</title>
        <authorList>
            <person name="Jo E."/>
        </authorList>
    </citation>
    <scope>NUCLEOTIDE SEQUENCE</scope>
    <source>
        <tissue evidence="10">Whole body</tissue>
    </source>
</reference>
<dbReference type="Pfam" id="PF03900">
    <property type="entry name" value="Porphobil_deamC"/>
    <property type="match status" value="1"/>
</dbReference>
<evidence type="ECO:0000256" key="6">
    <source>
        <dbReference type="ARBA" id="ARBA00023244"/>
    </source>
</evidence>
<accession>A0AA88I5X8</accession>
<dbReference type="InterPro" id="IPR022419">
    <property type="entry name" value="Porphobilin_deaminase_cofac_BS"/>
</dbReference>
<dbReference type="Proteomes" id="UP001187531">
    <property type="component" value="Unassembled WGS sequence"/>
</dbReference>
<dbReference type="GO" id="GO:0006783">
    <property type="term" value="P:heme biosynthetic process"/>
    <property type="evidence" value="ECO:0007669"/>
    <property type="project" value="TreeGrafter"/>
</dbReference>
<dbReference type="EC" id="2.5.1.61" evidence="4"/>
<keyword evidence="6" id="KW-0627">Porphyrin biosynthesis</keyword>
<name>A0AA88I5X8_ARTSF</name>
<dbReference type="InterPro" id="IPR022418">
    <property type="entry name" value="Porphobilinogen_deaminase_C"/>
</dbReference>
<feature type="domain" description="Porphobilinogen deaminase C-terminal" evidence="9">
    <location>
        <begin position="151"/>
        <end position="201"/>
    </location>
</feature>
<evidence type="ECO:0000259" key="8">
    <source>
        <dbReference type="Pfam" id="PF01379"/>
    </source>
</evidence>
<dbReference type="PROSITE" id="PS00533">
    <property type="entry name" value="PORPHOBILINOGEN_DEAM"/>
    <property type="match status" value="1"/>
</dbReference>
<evidence type="ECO:0000259" key="9">
    <source>
        <dbReference type="Pfam" id="PF03900"/>
    </source>
</evidence>
<dbReference type="InterPro" id="IPR009072">
    <property type="entry name" value="Histone-fold"/>
</dbReference>
<dbReference type="EMBL" id="JAVRJZ010000007">
    <property type="protein sequence ID" value="KAK2720834.1"/>
    <property type="molecule type" value="Genomic_DNA"/>
</dbReference>
<protein>
    <recommendedName>
        <fullName evidence="4">hydroxymethylbilane synthase</fullName>
        <ecNumber evidence="4">2.5.1.61</ecNumber>
    </recommendedName>
    <alternativeName>
        <fullName evidence="7">Hydroxymethylbilane synthase</fullName>
    </alternativeName>
</protein>
<dbReference type="InterPro" id="IPR000860">
    <property type="entry name" value="HemC"/>
</dbReference>
<keyword evidence="5" id="KW-0808">Transferase</keyword>
<comment type="similarity">
    <text evidence="3">Belongs to the HMBS family.</text>
</comment>
<evidence type="ECO:0000256" key="5">
    <source>
        <dbReference type="ARBA" id="ARBA00022679"/>
    </source>
</evidence>
<comment type="caution">
    <text evidence="10">The sequence shown here is derived from an EMBL/GenBank/DDBJ whole genome shotgun (WGS) entry which is preliminary data.</text>
</comment>
<dbReference type="PIRSF" id="PIRSF001438">
    <property type="entry name" value="4pyrrol_synth_OHMeBilane_synth"/>
    <property type="match status" value="1"/>
</dbReference>
<dbReference type="SUPFAM" id="SSF47113">
    <property type="entry name" value="Histone-fold"/>
    <property type="match status" value="1"/>
</dbReference>
<sequence length="296" mass="32056">MTQTEFVVGLLQKQELSVAFKIVPMSTVGDHILDQPLSQIGEKSLFTKELEVALEKKEVDFVVHSSKDLPTTLPDGMVIAAILEREDPRDSVIVSSRHSFKSISELPPASVVDPSVCMYAIGQGALAIECREGDKETIELLSHLYHAETALRCVAERSFLRTLEGGCSVPVAVCSSLDNQVLQLEGGVWSLDGAESITGESSVELPTLQGNFCDINSVFVGVVSSIINPECMKLAEKLGAGLAQNLIQKGAMDILRKARADTDLKKNAVTTNLCAIHTKRVTIMPKDIQPIRGERA</sequence>
<dbReference type="PRINTS" id="PR00151">
    <property type="entry name" value="PORPHBDMNASE"/>
</dbReference>
<feature type="domain" description="Porphobilinogen deaminase N-terminal" evidence="8">
    <location>
        <begin position="1"/>
        <end position="113"/>
    </location>
</feature>
<organism evidence="10 11">
    <name type="scientific">Artemia franciscana</name>
    <name type="common">Brine shrimp</name>
    <name type="synonym">Artemia sanfranciscana</name>
    <dbReference type="NCBI Taxonomy" id="6661"/>
    <lineage>
        <taxon>Eukaryota</taxon>
        <taxon>Metazoa</taxon>
        <taxon>Ecdysozoa</taxon>
        <taxon>Arthropoda</taxon>
        <taxon>Crustacea</taxon>
        <taxon>Branchiopoda</taxon>
        <taxon>Anostraca</taxon>
        <taxon>Artemiidae</taxon>
        <taxon>Artemia</taxon>
    </lineage>
</organism>
<evidence type="ECO:0000256" key="7">
    <source>
        <dbReference type="ARBA" id="ARBA00033064"/>
    </source>
</evidence>
<dbReference type="GO" id="GO:0004418">
    <property type="term" value="F:hydroxymethylbilane synthase activity"/>
    <property type="evidence" value="ECO:0007669"/>
    <property type="project" value="UniProtKB-EC"/>
</dbReference>
<dbReference type="Gene3D" id="3.40.190.10">
    <property type="entry name" value="Periplasmic binding protein-like II"/>
    <property type="match status" value="1"/>
</dbReference>
<dbReference type="PANTHER" id="PTHR11557">
    <property type="entry name" value="PORPHOBILINOGEN DEAMINASE"/>
    <property type="match status" value="1"/>
</dbReference>